<feature type="region of interest" description="Disordered" evidence="1">
    <location>
        <begin position="129"/>
        <end position="215"/>
    </location>
</feature>
<feature type="compositionally biased region" description="Acidic residues" evidence="1">
    <location>
        <begin position="151"/>
        <end position="162"/>
    </location>
</feature>
<dbReference type="AlphaFoldDB" id="A0AA35RDN6"/>
<keyword evidence="3" id="KW-1185">Reference proteome</keyword>
<dbReference type="Proteomes" id="UP001174909">
    <property type="component" value="Unassembled WGS sequence"/>
</dbReference>
<evidence type="ECO:0000256" key="1">
    <source>
        <dbReference type="SAM" id="MobiDB-lite"/>
    </source>
</evidence>
<sequence>MEVESALEGLLATFPELKLHAGKGVVVCSLSHHEMPGRAEVVRAYVDGKKFRTLKAEKDFDFGRLQPYIIPSRKRKRQLFCALTNRYMNRKPAEVELHLKGKRYRRALDNYNAGRLSLFEERFGKKWPAGNTAAVGNKEEEMEGERKEEGNDRDEEEKEEISELPPVSTMKSRRVVHHGVRRKGVELSRCSGPPTKRRQLHAVSGLKHNRAKHEL</sequence>
<dbReference type="PANTHER" id="PTHR34348:SF1">
    <property type="entry name" value="SURFEIT LOCUS PROTEIN 2"/>
    <property type="match status" value="1"/>
</dbReference>
<feature type="non-terminal residue" evidence="2">
    <location>
        <position position="215"/>
    </location>
</feature>
<comment type="caution">
    <text evidence="2">The sequence shown here is derived from an EMBL/GenBank/DDBJ whole genome shotgun (WGS) entry which is preliminary data.</text>
</comment>
<accession>A0AA35RDN6</accession>
<organism evidence="2 3">
    <name type="scientific">Geodia barretti</name>
    <name type="common">Barrett's horny sponge</name>
    <dbReference type="NCBI Taxonomy" id="519541"/>
    <lineage>
        <taxon>Eukaryota</taxon>
        <taxon>Metazoa</taxon>
        <taxon>Porifera</taxon>
        <taxon>Demospongiae</taxon>
        <taxon>Heteroscleromorpha</taxon>
        <taxon>Tetractinellida</taxon>
        <taxon>Astrophorina</taxon>
        <taxon>Geodiidae</taxon>
        <taxon>Geodia</taxon>
    </lineage>
</organism>
<name>A0AA35RDN6_GEOBA</name>
<evidence type="ECO:0000313" key="2">
    <source>
        <dbReference type="EMBL" id="CAI8008746.1"/>
    </source>
</evidence>
<gene>
    <name evidence="2" type="ORF">GBAR_LOCUS5958</name>
</gene>
<dbReference type="PANTHER" id="PTHR34348">
    <property type="entry name" value="SURFEIT LOCUS PROTEIN 2"/>
    <property type="match status" value="1"/>
</dbReference>
<protein>
    <submittedName>
        <fullName evidence="2">Surfeit locus protein 2</fullName>
    </submittedName>
</protein>
<dbReference type="EMBL" id="CASHTH010000889">
    <property type="protein sequence ID" value="CAI8008746.1"/>
    <property type="molecule type" value="Genomic_DNA"/>
</dbReference>
<feature type="compositionally biased region" description="Basic residues" evidence="1">
    <location>
        <begin position="171"/>
        <end position="182"/>
    </location>
</feature>
<proteinExistence type="predicted"/>
<reference evidence="2" key="1">
    <citation type="submission" date="2023-03" db="EMBL/GenBank/DDBJ databases">
        <authorList>
            <person name="Steffen K."/>
            <person name="Cardenas P."/>
        </authorList>
    </citation>
    <scope>NUCLEOTIDE SEQUENCE</scope>
</reference>
<dbReference type="InterPro" id="IPR008833">
    <property type="entry name" value="Surf2"/>
</dbReference>
<evidence type="ECO:0000313" key="3">
    <source>
        <dbReference type="Proteomes" id="UP001174909"/>
    </source>
</evidence>
<dbReference type="Pfam" id="PF05477">
    <property type="entry name" value="SURF2"/>
    <property type="match status" value="1"/>
</dbReference>